<sequence length="205" mass="23063">MIKMRYKDVSKYVIWPDCSLPEEYNQGFLTFNSDRSKRTAVRYNHAGNHQAAILRLKGEEPTTKGLPMRPFGSPRTFPRTKSQKNQPQYTIYPARALPTTSLATVEEEQQQQQKLSVPSSDPQTTSKTLAEIEDDRTPLPRRMINSVRRSESSDEDEPVVRLAASGFRDESGFVEDNDDDDDDGGGGGGDKAASPDEPDLQIWRL</sequence>
<feature type="region of interest" description="Disordered" evidence="1">
    <location>
        <begin position="104"/>
        <end position="205"/>
    </location>
</feature>
<name>A0A183DZY1_9BILA</name>
<dbReference type="WBParaSite" id="GPUH_0001429001-mRNA-1">
    <property type="protein sequence ID" value="GPUH_0001429001-mRNA-1"/>
    <property type="gene ID" value="GPUH_0001429001"/>
</dbReference>
<accession>A0A183DZY1</accession>
<evidence type="ECO:0000313" key="3">
    <source>
        <dbReference type="Proteomes" id="UP000271098"/>
    </source>
</evidence>
<protein>
    <submittedName>
        <fullName evidence="2 4">Uncharacterized protein</fullName>
    </submittedName>
</protein>
<gene>
    <name evidence="2" type="ORF">GPUH_LOCUS14272</name>
</gene>
<dbReference type="Proteomes" id="UP000271098">
    <property type="component" value="Unassembled WGS sequence"/>
</dbReference>
<feature type="region of interest" description="Disordered" evidence="1">
    <location>
        <begin position="59"/>
        <end position="91"/>
    </location>
</feature>
<evidence type="ECO:0000256" key="1">
    <source>
        <dbReference type="SAM" id="MobiDB-lite"/>
    </source>
</evidence>
<feature type="compositionally biased region" description="Polar residues" evidence="1">
    <location>
        <begin position="79"/>
        <end position="89"/>
    </location>
</feature>
<reference evidence="2 3" key="2">
    <citation type="submission" date="2018-11" db="EMBL/GenBank/DDBJ databases">
        <authorList>
            <consortium name="Pathogen Informatics"/>
        </authorList>
    </citation>
    <scope>NUCLEOTIDE SEQUENCE [LARGE SCALE GENOMIC DNA]</scope>
</reference>
<reference evidence="4" key="1">
    <citation type="submission" date="2016-06" db="UniProtKB">
        <authorList>
            <consortium name="WormBaseParasite"/>
        </authorList>
    </citation>
    <scope>IDENTIFICATION</scope>
</reference>
<organism evidence="4">
    <name type="scientific">Gongylonema pulchrum</name>
    <dbReference type="NCBI Taxonomy" id="637853"/>
    <lineage>
        <taxon>Eukaryota</taxon>
        <taxon>Metazoa</taxon>
        <taxon>Ecdysozoa</taxon>
        <taxon>Nematoda</taxon>
        <taxon>Chromadorea</taxon>
        <taxon>Rhabditida</taxon>
        <taxon>Spirurina</taxon>
        <taxon>Spiruromorpha</taxon>
        <taxon>Spiruroidea</taxon>
        <taxon>Gongylonematidae</taxon>
        <taxon>Gongylonema</taxon>
    </lineage>
</organism>
<dbReference type="EMBL" id="UYRT01081081">
    <property type="protein sequence ID" value="VDN23878.1"/>
    <property type="molecule type" value="Genomic_DNA"/>
</dbReference>
<evidence type="ECO:0000313" key="2">
    <source>
        <dbReference type="EMBL" id="VDN23878.1"/>
    </source>
</evidence>
<keyword evidence="3" id="KW-1185">Reference proteome</keyword>
<dbReference type="OrthoDB" id="5802207at2759"/>
<proteinExistence type="predicted"/>
<feature type="compositionally biased region" description="Polar residues" evidence="1">
    <location>
        <begin position="110"/>
        <end position="128"/>
    </location>
</feature>
<feature type="compositionally biased region" description="Acidic residues" evidence="1">
    <location>
        <begin position="172"/>
        <end position="184"/>
    </location>
</feature>
<evidence type="ECO:0000313" key="4">
    <source>
        <dbReference type="WBParaSite" id="GPUH_0001429001-mRNA-1"/>
    </source>
</evidence>
<dbReference type="AlphaFoldDB" id="A0A183DZY1"/>